<organism evidence="1 2">
    <name type="scientific">Dermacentor silvarum</name>
    <name type="common">Tick</name>
    <dbReference type="NCBI Taxonomy" id="543639"/>
    <lineage>
        <taxon>Eukaryota</taxon>
        <taxon>Metazoa</taxon>
        <taxon>Ecdysozoa</taxon>
        <taxon>Arthropoda</taxon>
        <taxon>Chelicerata</taxon>
        <taxon>Arachnida</taxon>
        <taxon>Acari</taxon>
        <taxon>Parasitiformes</taxon>
        <taxon>Ixodida</taxon>
        <taxon>Ixodoidea</taxon>
        <taxon>Ixodidae</taxon>
        <taxon>Rhipicephalinae</taxon>
        <taxon>Dermacentor</taxon>
    </lineage>
</organism>
<sequence>MYKALVLKLDSEARRRSCKDFGANKRVRGRIDPYFSPRRTSINLEATKDLLLLYETLVDEEEQRDRLCEDQMLLNFLVYVLQETTDEIVMLSLKVLAALCADDDRCAIVSQTFGLSPSLELLSSGAHDYGVKEAALRLKMRLLEAKVALLARQQEEAAMADMQLSFRDSRSAWKDGSFVATTPSPAKCPPFIGQHNGAAKVVSLHIEGLCSQSDRELCKEKLLAVRGVISFTFDIERRRCVVRVKSDLSPRALVQAIKSTGTMSAMQVANSTIPKTPSNSKTKPTAEDSHLEVGHEAEASRKTEEEVEDKEEDEGESENLPAYLPEVDSPIREDAVVRQKKSKSSSAASWLGTAATFITKSLYW</sequence>
<accession>A0ACB8DQQ1</accession>
<evidence type="ECO:0000313" key="2">
    <source>
        <dbReference type="Proteomes" id="UP000821865"/>
    </source>
</evidence>
<comment type="caution">
    <text evidence="1">The sequence shown here is derived from an EMBL/GenBank/DDBJ whole genome shotgun (WGS) entry which is preliminary data.</text>
</comment>
<keyword evidence="2" id="KW-1185">Reference proteome</keyword>
<protein>
    <submittedName>
        <fullName evidence="1">Uncharacterized protein</fullName>
    </submittedName>
</protein>
<evidence type="ECO:0000313" key="1">
    <source>
        <dbReference type="EMBL" id="KAH7974676.1"/>
    </source>
</evidence>
<gene>
    <name evidence="1" type="ORF">HPB49_018079</name>
</gene>
<name>A0ACB8DQQ1_DERSI</name>
<dbReference type="EMBL" id="CM023479">
    <property type="protein sequence ID" value="KAH7974676.1"/>
    <property type="molecule type" value="Genomic_DNA"/>
</dbReference>
<proteinExistence type="predicted"/>
<reference evidence="1" key="1">
    <citation type="submission" date="2020-05" db="EMBL/GenBank/DDBJ databases">
        <title>Large-scale comparative analyses of tick genomes elucidate their genetic diversity and vector capacities.</title>
        <authorList>
            <person name="Jia N."/>
            <person name="Wang J."/>
            <person name="Shi W."/>
            <person name="Du L."/>
            <person name="Sun Y."/>
            <person name="Zhan W."/>
            <person name="Jiang J."/>
            <person name="Wang Q."/>
            <person name="Zhang B."/>
            <person name="Ji P."/>
            <person name="Sakyi L.B."/>
            <person name="Cui X."/>
            <person name="Yuan T."/>
            <person name="Jiang B."/>
            <person name="Yang W."/>
            <person name="Lam T.T.-Y."/>
            <person name="Chang Q."/>
            <person name="Ding S."/>
            <person name="Wang X."/>
            <person name="Zhu J."/>
            <person name="Ruan X."/>
            <person name="Zhao L."/>
            <person name="Wei J."/>
            <person name="Que T."/>
            <person name="Du C."/>
            <person name="Cheng J."/>
            <person name="Dai P."/>
            <person name="Han X."/>
            <person name="Huang E."/>
            <person name="Gao Y."/>
            <person name="Liu J."/>
            <person name="Shao H."/>
            <person name="Ye R."/>
            <person name="Li L."/>
            <person name="Wei W."/>
            <person name="Wang X."/>
            <person name="Wang C."/>
            <person name="Yang T."/>
            <person name="Huo Q."/>
            <person name="Li W."/>
            <person name="Guo W."/>
            <person name="Chen H."/>
            <person name="Zhou L."/>
            <person name="Ni X."/>
            <person name="Tian J."/>
            <person name="Zhou Y."/>
            <person name="Sheng Y."/>
            <person name="Liu T."/>
            <person name="Pan Y."/>
            <person name="Xia L."/>
            <person name="Li J."/>
            <person name="Zhao F."/>
            <person name="Cao W."/>
        </authorList>
    </citation>
    <scope>NUCLEOTIDE SEQUENCE</scope>
    <source>
        <strain evidence="1">Dsil-2018</strain>
    </source>
</reference>
<dbReference type="Proteomes" id="UP000821865">
    <property type="component" value="Chromosome 10"/>
</dbReference>